<dbReference type="Proteomes" id="UP000265618">
    <property type="component" value="Unassembled WGS sequence"/>
</dbReference>
<reference evidence="1 2" key="1">
    <citation type="journal article" date="2018" name="PLoS ONE">
        <title>The draft genome of Kipferlia bialata reveals reductive genome evolution in fornicate parasites.</title>
        <authorList>
            <person name="Tanifuji G."/>
            <person name="Takabayashi S."/>
            <person name="Kume K."/>
            <person name="Takagi M."/>
            <person name="Nakayama T."/>
            <person name="Kamikawa R."/>
            <person name="Inagaki Y."/>
            <person name="Hashimoto T."/>
        </authorList>
    </citation>
    <scope>NUCLEOTIDE SEQUENCE [LARGE SCALE GENOMIC DNA]</scope>
    <source>
        <strain evidence="1">NY0173</strain>
    </source>
</reference>
<sequence>MEDMRLDAAEIQETLAEAFDMGDMDEADIQGELDELENMDLESDLLGVPSYMTQTEVPAETTATEETV</sequence>
<protein>
    <submittedName>
        <fullName evidence="1">Snf7 family protein</fullName>
    </submittedName>
</protein>
<keyword evidence="2" id="KW-1185">Reference proteome</keyword>
<dbReference type="Gene3D" id="6.10.250.1710">
    <property type="match status" value="1"/>
</dbReference>
<dbReference type="EMBL" id="BDIP01006405">
    <property type="protein sequence ID" value="GIQ90607.1"/>
    <property type="molecule type" value="Genomic_DNA"/>
</dbReference>
<dbReference type="AlphaFoldDB" id="A0A9K3D9C0"/>
<comment type="caution">
    <text evidence="1">The sequence shown here is derived from an EMBL/GenBank/DDBJ whole genome shotgun (WGS) entry which is preliminary data.</text>
</comment>
<evidence type="ECO:0000313" key="2">
    <source>
        <dbReference type="Proteomes" id="UP000265618"/>
    </source>
</evidence>
<gene>
    <name evidence="1" type="ORF">KIPB_013461</name>
</gene>
<accession>A0A9K3D9C0</accession>
<name>A0A9K3D9C0_9EUKA</name>
<organism evidence="1 2">
    <name type="scientific">Kipferlia bialata</name>
    <dbReference type="NCBI Taxonomy" id="797122"/>
    <lineage>
        <taxon>Eukaryota</taxon>
        <taxon>Metamonada</taxon>
        <taxon>Carpediemonas-like organisms</taxon>
        <taxon>Kipferlia</taxon>
    </lineage>
</organism>
<proteinExistence type="predicted"/>
<evidence type="ECO:0000313" key="1">
    <source>
        <dbReference type="EMBL" id="GIQ90607.1"/>
    </source>
</evidence>